<keyword evidence="2" id="KW-1185">Reference proteome</keyword>
<evidence type="ECO:0000313" key="2">
    <source>
        <dbReference type="Proteomes" id="UP000285794"/>
    </source>
</evidence>
<sequence length="294" mass="33792">MVHILKNKNLEIHIDLPLENYQLSRFDWTGKIVSVKFKGVDIAGTERLNSDDDNSFGKGFYNEFGIETPVGFDECEEGDWFPKIGVGLLKKEGDSYSFSKVYEIQPADFKLIAETNKLIVVCKSQSFNGYSYVLKKEVKLWGNSFIIKYHLHNTGDKIISTNEYNHNFLAINKELIGSDYILKFPFQIKPELFGATVNPEGIVEIRDHKITFNNTPEEQFFFSNLSGGERVDAIWELVNTKSKIGISETGSFKTNKVNLWGWKHVVSPELFFDVNVKPGQTIEWTRMYNLFEVK</sequence>
<organism evidence="1 2">
    <name type="scientific">Ancylomarina euxinus</name>
    <dbReference type="NCBI Taxonomy" id="2283627"/>
    <lineage>
        <taxon>Bacteria</taxon>
        <taxon>Pseudomonadati</taxon>
        <taxon>Bacteroidota</taxon>
        <taxon>Bacteroidia</taxon>
        <taxon>Marinilabiliales</taxon>
        <taxon>Marinifilaceae</taxon>
        <taxon>Ancylomarina</taxon>
    </lineage>
</organism>
<reference evidence="1 2" key="1">
    <citation type="submission" date="2018-07" db="EMBL/GenBank/DDBJ databases">
        <title>Draft genome sequence of Ancylomarina sp. M1P.</title>
        <authorList>
            <person name="Yadav S."/>
            <person name="Villanueva L."/>
            <person name="Damste J.S.S."/>
        </authorList>
    </citation>
    <scope>NUCLEOTIDE SEQUENCE [LARGE SCALE GENOMIC DNA]</scope>
    <source>
        <strain evidence="1 2">M1P</strain>
    </source>
</reference>
<name>A0A425Y434_9BACT</name>
<dbReference type="OrthoDB" id="5621785at2"/>
<evidence type="ECO:0000313" key="1">
    <source>
        <dbReference type="EMBL" id="RRG23024.1"/>
    </source>
</evidence>
<accession>A0A425Y434</accession>
<proteinExistence type="predicted"/>
<protein>
    <submittedName>
        <fullName evidence="1">Uncharacterized protein</fullName>
    </submittedName>
</protein>
<dbReference type="AlphaFoldDB" id="A0A425Y434"/>
<gene>
    <name evidence="1" type="ORF">DWB61_06190</name>
</gene>
<dbReference type="EMBL" id="QQWG01000004">
    <property type="protein sequence ID" value="RRG23024.1"/>
    <property type="molecule type" value="Genomic_DNA"/>
</dbReference>
<dbReference type="Proteomes" id="UP000285794">
    <property type="component" value="Unassembled WGS sequence"/>
</dbReference>
<comment type="caution">
    <text evidence="1">The sequence shown here is derived from an EMBL/GenBank/DDBJ whole genome shotgun (WGS) entry which is preliminary data.</text>
</comment>